<evidence type="ECO:0000256" key="7">
    <source>
        <dbReference type="ARBA" id="ARBA00022741"/>
    </source>
</evidence>
<keyword evidence="7" id="KW-0547">Nucleotide-binding</keyword>
<dbReference type="InterPro" id="IPR003960">
    <property type="entry name" value="ATPase_AAA_CS"/>
</dbReference>
<comment type="cofactor">
    <cofactor evidence="1">
        <name>Zn(2+)</name>
        <dbReference type="ChEBI" id="CHEBI:29105"/>
    </cofactor>
</comment>
<dbReference type="SUPFAM" id="SSF52540">
    <property type="entry name" value="P-loop containing nucleoside triphosphate hydrolases"/>
    <property type="match status" value="1"/>
</dbReference>
<dbReference type="GO" id="GO:0004222">
    <property type="term" value="F:metalloendopeptidase activity"/>
    <property type="evidence" value="ECO:0007669"/>
    <property type="project" value="InterPro"/>
</dbReference>
<dbReference type="Pfam" id="PF00004">
    <property type="entry name" value="AAA"/>
    <property type="match status" value="1"/>
</dbReference>
<keyword evidence="11" id="KW-0482">Metalloprotease</keyword>
<evidence type="ECO:0000256" key="8">
    <source>
        <dbReference type="ARBA" id="ARBA00022801"/>
    </source>
</evidence>
<dbReference type="InterPro" id="IPR037219">
    <property type="entry name" value="Peptidase_M41-like"/>
</dbReference>
<keyword evidence="14" id="KW-1133">Transmembrane helix</keyword>
<comment type="subcellular location">
    <subcellularLocation>
        <location evidence="2">Membrane</location>
    </subcellularLocation>
</comment>
<dbReference type="Gene3D" id="3.40.50.300">
    <property type="entry name" value="P-loop containing nucleotide triphosphate hydrolases"/>
    <property type="match status" value="1"/>
</dbReference>
<protein>
    <recommendedName>
        <fullName evidence="15">AAA+ ATPase domain-containing protein</fullName>
    </recommendedName>
</protein>
<dbReference type="InterPro" id="IPR041569">
    <property type="entry name" value="AAA_lid_3"/>
</dbReference>
<dbReference type="Proteomes" id="UP000284706">
    <property type="component" value="Unassembled WGS sequence"/>
</dbReference>
<feature type="compositionally biased region" description="Low complexity" evidence="13">
    <location>
        <begin position="183"/>
        <end position="211"/>
    </location>
</feature>
<dbReference type="OrthoDB" id="1413014at2759"/>
<dbReference type="SMART" id="SM00382">
    <property type="entry name" value="AAA"/>
    <property type="match status" value="1"/>
</dbReference>
<dbReference type="CDD" id="cd19501">
    <property type="entry name" value="RecA-like_FtsH"/>
    <property type="match status" value="1"/>
</dbReference>
<evidence type="ECO:0000256" key="5">
    <source>
        <dbReference type="ARBA" id="ARBA00022670"/>
    </source>
</evidence>
<dbReference type="SUPFAM" id="SSF140990">
    <property type="entry name" value="FtsH protease domain-like"/>
    <property type="match status" value="1"/>
</dbReference>
<dbReference type="Gene3D" id="1.20.58.760">
    <property type="entry name" value="Peptidase M41"/>
    <property type="match status" value="1"/>
</dbReference>
<evidence type="ECO:0000256" key="1">
    <source>
        <dbReference type="ARBA" id="ARBA00001947"/>
    </source>
</evidence>
<dbReference type="STRING" id="231916.A0A409VIJ0"/>
<gene>
    <name evidence="16" type="ORF">CVT26_010812</name>
</gene>
<evidence type="ECO:0000256" key="3">
    <source>
        <dbReference type="ARBA" id="ARBA00010044"/>
    </source>
</evidence>
<dbReference type="GO" id="GO:0004176">
    <property type="term" value="F:ATP-dependent peptidase activity"/>
    <property type="evidence" value="ECO:0007669"/>
    <property type="project" value="InterPro"/>
</dbReference>
<comment type="similarity">
    <text evidence="4">In the N-terminal section; belongs to the AAA ATPase family.</text>
</comment>
<dbReference type="InterPro" id="IPR000642">
    <property type="entry name" value="Peptidase_M41"/>
</dbReference>
<feature type="region of interest" description="Disordered" evidence="13">
    <location>
        <begin position="179"/>
        <end position="211"/>
    </location>
</feature>
<keyword evidence="9" id="KW-0862">Zinc</keyword>
<dbReference type="PANTHER" id="PTHR23076:SF97">
    <property type="entry name" value="ATP-DEPENDENT ZINC METALLOPROTEASE YME1L1"/>
    <property type="match status" value="1"/>
</dbReference>
<evidence type="ECO:0000256" key="11">
    <source>
        <dbReference type="ARBA" id="ARBA00023049"/>
    </source>
</evidence>
<dbReference type="FunCoup" id="A0A409VIJ0">
    <property type="interactions" value="535"/>
</dbReference>
<accession>A0A409VIJ0</accession>
<evidence type="ECO:0000256" key="2">
    <source>
        <dbReference type="ARBA" id="ARBA00004370"/>
    </source>
</evidence>
<dbReference type="PANTHER" id="PTHR23076">
    <property type="entry name" value="METALLOPROTEASE M41 FTSH"/>
    <property type="match status" value="1"/>
</dbReference>
<dbReference type="InParanoid" id="A0A409VIJ0"/>
<evidence type="ECO:0000313" key="17">
    <source>
        <dbReference type="Proteomes" id="UP000284706"/>
    </source>
</evidence>
<dbReference type="Gene3D" id="1.10.8.60">
    <property type="match status" value="1"/>
</dbReference>
<dbReference type="EMBL" id="NHYE01005639">
    <property type="protein sequence ID" value="PPQ66070.1"/>
    <property type="molecule type" value="Genomic_DNA"/>
</dbReference>
<dbReference type="Pfam" id="PF17862">
    <property type="entry name" value="AAA_lid_3"/>
    <property type="match status" value="1"/>
</dbReference>
<dbReference type="PROSITE" id="PS00674">
    <property type="entry name" value="AAA"/>
    <property type="match status" value="1"/>
</dbReference>
<proteinExistence type="inferred from homology"/>
<keyword evidence="10" id="KW-0067">ATP-binding</keyword>
<comment type="similarity">
    <text evidence="3">In the C-terminal section; belongs to the peptidase M41 family.</text>
</comment>
<keyword evidence="5" id="KW-0645">Protease</keyword>
<keyword evidence="14" id="KW-0812">Transmembrane</keyword>
<dbReference type="InterPro" id="IPR003959">
    <property type="entry name" value="ATPase_AAA_core"/>
</dbReference>
<dbReference type="GO" id="GO:0006515">
    <property type="term" value="P:protein quality control for misfolded or incompletely synthesized proteins"/>
    <property type="evidence" value="ECO:0007669"/>
    <property type="project" value="TreeGrafter"/>
</dbReference>
<keyword evidence="6" id="KW-0479">Metal-binding</keyword>
<dbReference type="GO" id="GO:0016887">
    <property type="term" value="F:ATP hydrolysis activity"/>
    <property type="evidence" value="ECO:0007669"/>
    <property type="project" value="InterPro"/>
</dbReference>
<evidence type="ECO:0000313" key="16">
    <source>
        <dbReference type="EMBL" id="PPQ66070.1"/>
    </source>
</evidence>
<dbReference type="AlphaFoldDB" id="A0A409VIJ0"/>
<dbReference type="GO" id="GO:0007005">
    <property type="term" value="P:mitochondrion organization"/>
    <property type="evidence" value="ECO:0007669"/>
    <property type="project" value="TreeGrafter"/>
</dbReference>
<keyword evidence="8" id="KW-0378">Hydrolase</keyword>
<evidence type="ECO:0000256" key="14">
    <source>
        <dbReference type="SAM" id="Phobius"/>
    </source>
</evidence>
<organism evidence="16 17">
    <name type="scientific">Gymnopilus dilepis</name>
    <dbReference type="NCBI Taxonomy" id="231916"/>
    <lineage>
        <taxon>Eukaryota</taxon>
        <taxon>Fungi</taxon>
        <taxon>Dikarya</taxon>
        <taxon>Basidiomycota</taxon>
        <taxon>Agaricomycotina</taxon>
        <taxon>Agaricomycetes</taxon>
        <taxon>Agaricomycetidae</taxon>
        <taxon>Agaricales</taxon>
        <taxon>Agaricineae</taxon>
        <taxon>Hymenogastraceae</taxon>
        <taxon>Gymnopilus</taxon>
    </lineage>
</organism>
<keyword evidence="17" id="KW-1185">Reference proteome</keyword>
<evidence type="ECO:0000256" key="12">
    <source>
        <dbReference type="ARBA" id="ARBA00023136"/>
    </source>
</evidence>
<name>A0A409VIJ0_9AGAR</name>
<dbReference type="GO" id="GO:0046872">
    <property type="term" value="F:metal ion binding"/>
    <property type="evidence" value="ECO:0007669"/>
    <property type="project" value="UniProtKB-KW"/>
</dbReference>
<dbReference type="HAMAP" id="MF_01458">
    <property type="entry name" value="FtsH"/>
    <property type="match status" value="1"/>
</dbReference>
<evidence type="ECO:0000256" key="6">
    <source>
        <dbReference type="ARBA" id="ARBA00022723"/>
    </source>
</evidence>
<sequence>MFKHSPGILRISLGQAVASRPLPVYRRLFGLSSARVLSTHSTFRPFRQSFLLLSTPCTRRTLSLGSIFSRSKPEPTPSPHVVALITRLEAEANVHPHDVSKQLALYEALADTKLRSSYELIVSRWEKMCEFDPSSPLLKSDEAFKLYLTCLRNLDQTSAINDAVRRRDELLAMQTGTVASVNSDSTSSAEAPTSESITSSPSSPQTVSTSGVSSSQSLAQEVLSKSTGPVSAPPPSHSVLDAFKPRSYNGENIQAAPIQVTIVERKGAWVPRLVRFLVLVVVSSFFFLVILSVFFENTGFMKAGPRQSQFEPSEGKTVLFNDVHGVDEAKEELQDVVAFLKDPTAFASLGGKLPKGVLLTGPPGTGKTLLARAVAGEAGVPFFFASGSDFEEMFVGVGAKRVRELFAAARKKEPAIIFIDELDAVGGKRSSRDQQYMKQTLNQLLVEMDGFQQTEGVIVIAATNFPESLDQALVRPGRFDRIIAVPLPDVRGRVQILQHHLKGVVVGKDVDPKILARATPGFSGADLQNMVNQAAIQASKLHAKEVDLRHFEWARDRILMGAERKSQYIDEKAKLATAYHEGGHALVALYTDGAMPLHKVTCVPRGHALGMTSQLPEDDRHSVSLKEYLAEIDVSMGGRVAEELIYGPQNVTSGASSDIRKATRTAQAMVKHWGFSKLGPVYYDDRDESTSPKRKEEIEEEVTKLVRGGEARATALLTAKINELHLLARALVDHETLNLEEVKKVIKGEPIKNITEVLEEDISNVESASA</sequence>
<dbReference type="GO" id="GO:0005524">
    <property type="term" value="F:ATP binding"/>
    <property type="evidence" value="ECO:0007669"/>
    <property type="project" value="UniProtKB-KW"/>
</dbReference>
<comment type="caution">
    <text evidence="16">The sequence shown here is derived from an EMBL/GenBank/DDBJ whole genome shotgun (WGS) entry which is preliminary data.</text>
</comment>
<keyword evidence="12 14" id="KW-0472">Membrane</keyword>
<evidence type="ECO:0000259" key="15">
    <source>
        <dbReference type="SMART" id="SM00382"/>
    </source>
</evidence>
<evidence type="ECO:0000256" key="4">
    <source>
        <dbReference type="ARBA" id="ARBA00010550"/>
    </source>
</evidence>
<dbReference type="GO" id="GO:0005743">
    <property type="term" value="C:mitochondrial inner membrane"/>
    <property type="evidence" value="ECO:0007669"/>
    <property type="project" value="TreeGrafter"/>
</dbReference>
<reference evidence="16 17" key="1">
    <citation type="journal article" date="2018" name="Evol. Lett.">
        <title>Horizontal gene cluster transfer increased hallucinogenic mushroom diversity.</title>
        <authorList>
            <person name="Reynolds H.T."/>
            <person name="Vijayakumar V."/>
            <person name="Gluck-Thaler E."/>
            <person name="Korotkin H.B."/>
            <person name="Matheny P.B."/>
            <person name="Slot J.C."/>
        </authorList>
    </citation>
    <scope>NUCLEOTIDE SEQUENCE [LARGE SCALE GENOMIC DNA]</scope>
    <source>
        <strain evidence="16 17">SRW20</strain>
    </source>
</reference>
<dbReference type="InterPro" id="IPR005936">
    <property type="entry name" value="FtsH"/>
</dbReference>
<dbReference type="Pfam" id="PF01434">
    <property type="entry name" value="Peptidase_M41"/>
    <property type="match status" value="1"/>
</dbReference>
<evidence type="ECO:0000256" key="10">
    <source>
        <dbReference type="ARBA" id="ARBA00022840"/>
    </source>
</evidence>
<dbReference type="FunFam" id="1.20.58.760:FF:000001">
    <property type="entry name" value="ATP-dependent zinc metalloprotease FtsH"/>
    <property type="match status" value="1"/>
</dbReference>
<dbReference type="FunFam" id="1.10.8.60:FF:000001">
    <property type="entry name" value="ATP-dependent zinc metalloprotease FtsH"/>
    <property type="match status" value="1"/>
</dbReference>
<dbReference type="InterPro" id="IPR027417">
    <property type="entry name" value="P-loop_NTPase"/>
</dbReference>
<evidence type="ECO:0000256" key="13">
    <source>
        <dbReference type="SAM" id="MobiDB-lite"/>
    </source>
</evidence>
<dbReference type="InterPro" id="IPR003593">
    <property type="entry name" value="AAA+_ATPase"/>
</dbReference>
<dbReference type="FunFam" id="3.40.50.300:FF:000175">
    <property type="entry name" value="ATP-dependent zinc metalloprotease FTSH 4"/>
    <property type="match status" value="1"/>
</dbReference>
<evidence type="ECO:0000256" key="9">
    <source>
        <dbReference type="ARBA" id="ARBA00022833"/>
    </source>
</evidence>
<feature type="transmembrane region" description="Helical" evidence="14">
    <location>
        <begin position="273"/>
        <end position="295"/>
    </location>
</feature>
<feature type="domain" description="AAA+ ATPase" evidence="15">
    <location>
        <begin position="353"/>
        <end position="489"/>
    </location>
</feature>